<dbReference type="InterPro" id="IPR045148">
    <property type="entry name" value="TCRG1-like"/>
</dbReference>
<dbReference type="PROSITE" id="PS01159">
    <property type="entry name" value="WW_DOMAIN_1"/>
    <property type="match status" value="2"/>
</dbReference>
<feature type="compositionally biased region" description="Polar residues" evidence="3">
    <location>
        <begin position="942"/>
        <end position="957"/>
    </location>
</feature>
<dbReference type="InterPro" id="IPR036020">
    <property type="entry name" value="WW_dom_sf"/>
</dbReference>
<dbReference type="SUPFAM" id="SSF81698">
    <property type="entry name" value="FF domain"/>
    <property type="match status" value="2"/>
</dbReference>
<dbReference type="InterPro" id="IPR002713">
    <property type="entry name" value="FF_domain"/>
</dbReference>
<dbReference type="Pfam" id="PF01846">
    <property type="entry name" value="FF"/>
    <property type="match status" value="1"/>
</dbReference>
<gene>
    <name evidence="6" type="ORF">CCMP2556_LOCUS40181</name>
</gene>
<dbReference type="SUPFAM" id="SSF82185">
    <property type="entry name" value="Histone H3 K4-specific methyltransferase SET7/9 N-terminal domain"/>
    <property type="match status" value="2"/>
</dbReference>
<dbReference type="PROSITE" id="PS00108">
    <property type="entry name" value="PROTEIN_KINASE_ST"/>
    <property type="match status" value="1"/>
</dbReference>
<comment type="caution">
    <text evidence="6">The sequence shown here is derived from an EMBL/GenBank/DDBJ whole genome shotgun (WGS) entry which is preliminary data.</text>
</comment>
<feature type="domain" description="Protein kinase" evidence="4">
    <location>
        <begin position="1227"/>
        <end position="1503"/>
    </location>
</feature>
<sequence>MAMNMAPHFEIIPGGSIGTKMPPAPIFVPQLRPPTLLPCAGPLPLPLEGPPGPPLDPPPVGLLAAVDAAMARAAEVPPGPPEPREKVEWEAHKSPQGLPYFFCRKTGESRWTKPTGAGDVIVEANAKSKQEPPKEAPKPTASTSMKDRIGEPESWETIGKTGWARVETDKGFTYFYHKKQKKTSWTCPPEIEKDVAELDGCLGAVDEGNDAKEDGDKDDETAECPAADAPKDDALSEEALQAKLSQASTRAERRAQQVEEAQKIAKDKEKLRNFKQLLLEKGVKAFDKYDKWLPKLVHDPRFTAITVQKERKLLFEMLAKRIDSEKRKTQAVSKLKGREAFKELIVKADEMDLLHGRTAERAFSAMERRFGDDERWDAVPDHDKERMVGEAVQEATNRVEKQRDEARTAFRALVIRTLNAKGRDRKEDNPLSFSKMRRHFEDDPCWPNLPSTEREDIYNRIVRELDEAKRKQKAKQRQIQIEVEEARKKRKLTEIEERVCSMLAERVKNPFSLTWEEAKEELGDLKLHETFNLKDEELEPIYLDYQRRAIDARREAWVCILENAGFEAIGPELEFEEVVARAFDARTDAATARAFHGMPEDVLKAAWVEWRARAYDLAVEDCQKWLRTCEHLRGCEDVEPTGGDSFDRLLRRLAAKDVRFRRLNGKPEQQTRLLAGRLRELRTLREKGQTAEDEEMDEQNQLEVDNKLLRKMSVQFGNGDVYTGNCKQFPEGEKRHGLGTYVYSSGNHEVYKQYHGQWQEDKKHGYGVLFYRNGGVYVGQWMNNQKHGLGVLLDNTNSQEPAGMPDYRYEGLWKEDLQHGLGVEETPEYVSYFGNFVNGKKSGRGVQMHLTKGAAGIEVLDANSRPKPLNEALEQELDELYKIEDLQRKSSPAMANQDTLRTVLAGSPTSATFHFGQTVDAGARTSLAEIAFEAPAPGTVSPGENESGSTSTASAKRSTPLPIPIPRNGSNGDFGTPATPALQAGAASFCGGTFMGQRISSPGTSMGQPTPLQYGVGTGPAPSDRRSSSESTGHRLSPGEATGEGGSFVFQMHEENDFISPQVSRLERPGRGGPLDSGDMDGLVQRLHLSRGAAGGGSSGAARFPSQEHHADLAKKAAKRLPIRKTPMLWTEDELAAFIACLGLSPDVSHRVLCQQFKGATQFLSMTNGQLRKALGLVTPVERLVVRNALKRMLDGNRFENNVCNHRSMDILSDSVLSHYIIPKEELTMVSKISQGGYGTVYRGVLEPKVDRAGGAFQARRTHLVAVKDMKGERKVQLYELLKEACVMASLSHPNICTFVGVCTDTVQRKHFIISELMDCSLFDMIHQPYKLRWHGELTVSLSLSLGTGIISGITYIHQRNLVHADLKSSNILIDYTTSSRHPIPRICDFGHAAVRCHPSPHHRCGTPHWAAPEVLRMEALGPAADIYSFGVIMWEMLTQKLPHKDMSFGQVLASVGWAGWTPDMSQLPELPREVSRIIKECLRFAPSERPLGKDVVNRLKRFPKQVRIKTLRLLASFLGHEL</sequence>
<dbReference type="Gene3D" id="1.10.510.10">
    <property type="entry name" value="Transferase(Phosphotransferase) domain 1"/>
    <property type="match status" value="1"/>
</dbReference>
<evidence type="ECO:0000259" key="5">
    <source>
        <dbReference type="PROSITE" id="PS50020"/>
    </source>
</evidence>
<feature type="region of interest" description="Disordered" evidence="3">
    <location>
        <begin position="998"/>
        <end position="1046"/>
    </location>
</feature>
<evidence type="ECO:0000313" key="6">
    <source>
        <dbReference type="EMBL" id="CAK9082237.1"/>
    </source>
</evidence>
<evidence type="ECO:0000259" key="4">
    <source>
        <dbReference type="PROSITE" id="PS50011"/>
    </source>
</evidence>
<feature type="domain" description="WW" evidence="5">
    <location>
        <begin position="89"/>
        <end position="116"/>
    </location>
</feature>
<feature type="region of interest" description="Disordered" evidence="3">
    <location>
        <begin position="125"/>
        <end position="148"/>
    </location>
</feature>
<keyword evidence="7" id="KW-1185">Reference proteome</keyword>
<dbReference type="Gene3D" id="1.10.10.440">
    <property type="entry name" value="FF domain"/>
    <property type="match status" value="2"/>
</dbReference>
<evidence type="ECO:0000313" key="7">
    <source>
        <dbReference type="Proteomes" id="UP001642484"/>
    </source>
</evidence>
<feature type="region of interest" description="Disordered" evidence="3">
    <location>
        <begin position="1060"/>
        <end position="1115"/>
    </location>
</feature>
<organism evidence="6 7">
    <name type="scientific">Durusdinium trenchii</name>
    <dbReference type="NCBI Taxonomy" id="1381693"/>
    <lineage>
        <taxon>Eukaryota</taxon>
        <taxon>Sar</taxon>
        <taxon>Alveolata</taxon>
        <taxon>Dinophyceae</taxon>
        <taxon>Suessiales</taxon>
        <taxon>Symbiodiniaceae</taxon>
        <taxon>Durusdinium</taxon>
    </lineage>
</organism>
<dbReference type="Pfam" id="PF02493">
    <property type="entry name" value="MORN"/>
    <property type="match status" value="5"/>
</dbReference>
<dbReference type="Gene3D" id="2.20.110.10">
    <property type="entry name" value="Histone H3 K4-specific methyltransferase SET7/9 N-terminal domain"/>
    <property type="match status" value="1"/>
</dbReference>
<feature type="region of interest" description="Disordered" evidence="3">
    <location>
        <begin position="935"/>
        <end position="980"/>
    </location>
</feature>
<dbReference type="InterPro" id="IPR008271">
    <property type="entry name" value="Ser/Thr_kinase_AS"/>
</dbReference>
<dbReference type="SMART" id="SM00698">
    <property type="entry name" value="MORN"/>
    <property type="match status" value="5"/>
</dbReference>
<dbReference type="InterPro" id="IPR001202">
    <property type="entry name" value="WW_dom"/>
</dbReference>
<name>A0ABP0Q2R3_9DINO</name>
<feature type="compositionally biased region" description="Basic and acidic residues" evidence="3">
    <location>
        <begin position="1106"/>
        <end position="1115"/>
    </location>
</feature>
<feature type="region of interest" description="Disordered" evidence="3">
    <location>
        <begin position="206"/>
        <end position="233"/>
    </location>
</feature>
<dbReference type="InterPro" id="IPR003409">
    <property type="entry name" value="MORN"/>
</dbReference>
<dbReference type="Gene3D" id="3.30.200.20">
    <property type="entry name" value="Phosphorylase Kinase, domain 1"/>
    <property type="match status" value="1"/>
</dbReference>
<dbReference type="InterPro" id="IPR011009">
    <property type="entry name" value="Kinase-like_dom_sf"/>
</dbReference>
<feature type="coiled-coil region" evidence="2">
    <location>
        <begin position="241"/>
        <end position="268"/>
    </location>
</feature>
<dbReference type="PANTHER" id="PTHR15377">
    <property type="entry name" value="TRANSCRIPTION ELONGATION REGULATOR 1"/>
    <property type="match status" value="1"/>
</dbReference>
<feature type="domain" description="WW" evidence="5">
    <location>
        <begin position="161"/>
        <end position="190"/>
    </location>
</feature>
<dbReference type="InterPro" id="IPR000719">
    <property type="entry name" value="Prot_kinase_dom"/>
</dbReference>
<dbReference type="InterPro" id="IPR036517">
    <property type="entry name" value="FF_domain_sf"/>
</dbReference>
<proteinExistence type="predicted"/>
<keyword evidence="1" id="KW-0677">Repeat</keyword>
<feature type="compositionally biased region" description="Polar residues" evidence="3">
    <location>
        <begin position="998"/>
        <end position="1011"/>
    </location>
</feature>
<accession>A0ABP0Q2R3</accession>
<dbReference type="SMART" id="SM00220">
    <property type="entry name" value="S_TKc"/>
    <property type="match status" value="1"/>
</dbReference>
<dbReference type="SUPFAM" id="SSF51045">
    <property type="entry name" value="WW domain"/>
    <property type="match status" value="2"/>
</dbReference>
<feature type="coiled-coil region" evidence="2">
    <location>
        <begin position="458"/>
        <end position="496"/>
    </location>
</feature>
<evidence type="ECO:0000256" key="2">
    <source>
        <dbReference type="SAM" id="Coils"/>
    </source>
</evidence>
<feature type="compositionally biased region" description="Basic and acidic residues" evidence="3">
    <location>
        <begin position="126"/>
        <end position="137"/>
    </location>
</feature>
<dbReference type="PANTHER" id="PTHR15377:SF3">
    <property type="entry name" value="WW DOMAIN-CONTAINING PROTEIN"/>
    <property type="match status" value="1"/>
</dbReference>
<dbReference type="Gene3D" id="2.20.70.10">
    <property type="match status" value="2"/>
</dbReference>
<evidence type="ECO:0000256" key="3">
    <source>
        <dbReference type="SAM" id="MobiDB-lite"/>
    </source>
</evidence>
<dbReference type="PROSITE" id="PS50020">
    <property type="entry name" value="WW_DOMAIN_2"/>
    <property type="match status" value="2"/>
</dbReference>
<dbReference type="PROSITE" id="PS50011">
    <property type="entry name" value="PROTEIN_KINASE_DOM"/>
    <property type="match status" value="1"/>
</dbReference>
<keyword evidence="2" id="KW-0175">Coiled coil</keyword>
<dbReference type="EMBL" id="CAXAMN010023918">
    <property type="protein sequence ID" value="CAK9082237.1"/>
    <property type="molecule type" value="Genomic_DNA"/>
</dbReference>
<dbReference type="SUPFAM" id="SSF56112">
    <property type="entry name" value="Protein kinase-like (PK-like)"/>
    <property type="match status" value="1"/>
</dbReference>
<reference evidence="6 7" key="1">
    <citation type="submission" date="2024-02" db="EMBL/GenBank/DDBJ databases">
        <authorList>
            <person name="Chen Y."/>
            <person name="Shah S."/>
            <person name="Dougan E. K."/>
            <person name="Thang M."/>
            <person name="Chan C."/>
        </authorList>
    </citation>
    <scope>NUCLEOTIDE SEQUENCE [LARGE SCALE GENOMIC DNA]</scope>
</reference>
<dbReference type="Pfam" id="PF00069">
    <property type="entry name" value="Pkinase"/>
    <property type="match status" value="1"/>
</dbReference>
<dbReference type="SMART" id="SM00456">
    <property type="entry name" value="WW"/>
    <property type="match status" value="2"/>
</dbReference>
<dbReference type="Proteomes" id="UP001642484">
    <property type="component" value="Unassembled WGS sequence"/>
</dbReference>
<dbReference type="CDD" id="cd00201">
    <property type="entry name" value="WW"/>
    <property type="match status" value="2"/>
</dbReference>
<protein>
    <submittedName>
        <fullName evidence="6">Uncharacterized protein</fullName>
    </submittedName>
</protein>
<evidence type="ECO:0000256" key="1">
    <source>
        <dbReference type="ARBA" id="ARBA00022737"/>
    </source>
</evidence>